<proteinExistence type="predicted"/>
<evidence type="ECO:0000256" key="1">
    <source>
        <dbReference type="SAM" id="Phobius"/>
    </source>
</evidence>
<evidence type="ECO:0000313" key="3">
    <source>
        <dbReference type="Proteomes" id="UP000286806"/>
    </source>
</evidence>
<gene>
    <name evidence="2" type="ORF">SFMTTN_1230</name>
</gene>
<dbReference type="NCBIfam" id="TIGR02532">
    <property type="entry name" value="IV_pilin_GFxxxE"/>
    <property type="match status" value="1"/>
</dbReference>
<keyword evidence="1" id="KW-1133">Transmembrane helix</keyword>
<evidence type="ECO:0000313" key="2">
    <source>
        <dbReference type="EMBL" id="GBL45423.1"/>
    </source>
</evidence>
<organism evidence="2 3">
    <name type="scientific">Sulfuriferula multivorans</name>
    <dbReference type="NCBI Taxonomy" id="1559896"/>
    <lineage>
        <taxon>Bacteria</taxon>
        <taxon>Pseudomonadati</taxon>
        <taxon>Pseudomonadota</taxon>
        <taxon>Betaproteobacteria</taxon>
        <taxon>Nitrosomonadales</taxon>
        <taxon>Sulfuricellaceae</taxon>
        <taxon>Sulfuriferula</taxon>
    </lineage>
</organism>
<keyword evidence="1" id="KW-0472">Membrane</keyword>
<dbReference type="AlphaFoldDB" id="A0A401JCQ4"/>
<dbReference type="SUPFAM" id="SSF54523">
    <property type="entry name" value="Pili subunits"/>
    <property type="match status" value="1"/>
</dbReference>
<feature type="transmembrane region" description="Helical" evidence="1">
    <location>
        <begin position="12"/>
        <end position="30"/>
    </location>
</feature>
<sequence length="220" mass="22742">MKNMQKQNGFTLIEIAIVLVIIGLLLGGVMKGQELINSAKVKNLATDFRNIPVFIYGYQDKFKALPGDDAGAVAHVGGTLATTPANSQGNGLIDGNWNSTTTTDESYLFWQHIRLAGLAPGSTITGATDYIPRNAVGGQIGITNAANSPITGLKGSYIICSDGISGKFAKQLDTTMDDGNTATGSMMVTATGTTTGGTPIPTTGTGGIVDDTTYLVCMGV</sequence>
<dbReference type="Gene3D" id="3.30.700.10">
    <property type="entry name" value="Glycoprotein, Type 4 Pilin"/>
    <property type="match status" value="1"/>
</dbReference>
<dbReference type="Proteomes" id="UP000286806">
    <property type="component" value="Unassembled WGS sequence"/>
</dbReference>
<dbReference type="InterPro" id="IPR045584">
    <property type="entry name" value="Pilin-like"/>
</dbReference>
<reference evidence="2 3" key="1">
    <citation type="journal article" date="2019" name="Front. Microbiol.">
        <title>Genomes of Neutrophilic Sulfur-Oxidizing Chemolithoautotrophs Representing 9 Proteobacterial Species From 8 Genera.</title>
        <authorList>
            <person name="Watanabe T."/>
            <person name="Kojima H."/>
            <person name="Umezawa K."/>
            <person name="Hori C."/>
            <person name="Takasuka T.E."/>
            <person name="Kato Y."/>
            <person name="Fukui M."/>
        </authorList>
    </citation>
    <scope>NUCLEOTIDE SEQUENCE [LARGE SCALE GENOMIC DNA]</scope>
    <source>
        <strain evidence="2 3">TTN</strain>
    </source>
</reference>
<name>A0A401JCQ4_9PROT</name>
<accession>A0A401JCQ4</accession>
<evidence type="ECO:0008006" key="4">
    <source>
        <dbReference type="Google" id="ProtNLM"/>
    </source>
</evidence>
<protein>
    <recommendedName>
        <fullName evidence="4">Prepilin-type N-terminal cleavage/methylation domain-containing protein</fullName>
    </recommendedName>
</protein>
<dbReference type="EMBL" id="BGOW01000010">
    <property type="protein sequence ID" value="GBL45423.1"/>
    <property type="molecule type" value="Genomic_DNA"/>
</dbReference>
<comment type="caution">
    <text evidence="2">The sequence shown here is derived from an EMBL/GenBank/DDBJ whole genome shotgun (WGS) entry which is preliminary data.</text>
</comment>
<keyword evidence="3" id="KW-1185">Reference proteome</keyword>
<dbReference type="Pfam" id="PF07963">
    <property type="entry name" value="N_methyl"/>
    <property type="match status" value="1"/>
</dbReference>
<dbReference type="InterPro" id="IPR012902">
    <property type="entry name" value="N_methyl_site"/>
</dbReference>
<keyword evidence="1" id="KW-0812">Transmembrane</keyword>